<dbReference type="PROSITE" id="PS50893">
    <property type="entry name" value="ABC_TRANSPORTER_2"/>
    <property type="match status" value="1"/>
</dbReference>
<keyword evidence="3" id="KW-0536">Nodulation</keyword>
<evidence type="ECO:0000256" key="5">
    <source>
        <dbReference type="ARBA" id="ARBA00022840"/>
    </source>
</evidence>
<evidence type="ECO:0000256" key="1">
    <source>
        <dbReference type="ARBA" id="ARBA00005417"/>
    </source>
</evidence>
<gene>
    <name evidence="7" type="ORF">SAMN02745220_02277</name>
</gene>
<name>A0A1M7Y758_9BACT</name>
<comment type="similarity">
    <text evidence="1">Belongs to the ABC transporter superfamily.</text>
</comment>
<evidence type="ECO:0000259" key="6">
    <source>
        <dbReference type="PROSITE" id="PS50893"/>
    </source>
</evidence>
<protein>
    <submittedName>
        <fullName evidence="7">ABC-2 type transport system ATP-binding protein</fullName>
    </submittedName>
</protein>
<dbReference type="RefSeq" id="WP_073613566.1">
    <property type="nucleotide sequence ID" value="NZ_FRFE01000009.1"/>
</dbReference>
<reference evidence="7 8" key="1">
    <citation type="submission" date="2016-12" db="EMBL/GenBank/DDBJ databases">
        <authorList>
            <person name="Song W.-J."/>
            <person name="Kurnit D.M."/>
        </authorList>
    </citation>
    <scope>NUCLEOTIDE SEQUENCE [LARGE SCALE GENOMIC DNA]</scope>
    <source>
        <strain evidence="7 8">DSM 18488</strain>
    </source>
</reference>
<dbReference type="PROSITE" id="PS00211">
    <property type="entry name" value="ABC_TRANSPORTER_1"/>
    <property type="match status" value="1"/>
</dbReference>
<evidence type="ECO:0000256" key="4">
    <source>
        <dbReference type="ARBA" id="ARBA00022741"/>
    </source>
</evidence>
<organism evidence="7 8">
    <name type="scientific">Desulfopila aestuarii DSM 18488</name>
    <dbReference type="NCBI Taxonomy" id="1121416"/>
    <lineage>
        <taxon>Bacteria</taxon>
        <taxon>Pseudomonadati</taxon>
        <taxon>Thermodesulfobacteriota</taxon>
        <taxon>Desulfobulbia</taxon>
        <taxon>Desulfobulbales</taxon>
        <taxon>Desulfocapsaceae</taxon>
        <taxon>Desulfopila</taxon>
    </lineage>
</organism>
<dbReference type="AlphaFoldDB" id="A0A1M7Y758"/>
<evidence type="ECO:0000313" key="8">
    <source>
        <dbReference type="Proteomes" id="UP000184603"/>
    </source>
</evidence>
<dbReference type="EMBL" id="FRFE01000009">
    <property type="protein sequence ID" value="SHO48356.1"/>
    <property type="molecule type" value="Genomic_DNA"/>
</dbReference>
<dbReference type="InterPro" id="IPR050763">
    <property type="entry name" value="ABC_transporter_ATP-binding"/>
</dbReference>
<proteinExistence type="inferred from homology"/>
<accession>A0A1M7Y758</accession>
<dbReference type="InterPro" id="IPR003439">
    <property type="entry name" value="ABC_transporter-like_ATP-bd"/>
</dbReference>
<keyword evidence="2" id="KW-0813">Transport</keyword>
<evidence type="ECO:0000313" key="7">
    <source>
        <dbReference type="EMBL" id="SHO48356.1"/>
    </source>
</evidence>
<dbReference type="STRING" id="1121416.SAMN02745220_02277"/>
<dbReference type="Gene3D" id="3.40.50.300">
    <property type="entry name" value="P-loop containing nucleotide triphosphate hydrolases"/>
    <property type="match status" value="1"/>
</dbReference>
<dbReference type="Pfam" id="PF00005">
    <property type="entry name" value="ABC_tran"/>
    <property type="match status" value="1"/>
</dbReference>
<evidence type="ECO:0000256" key="3">
    <source>
        <dbReference type="ARBA" id="ARBA00022458"/>
    </source>
</evidence>
<dbReference type="PANTHER" id="PTHR42711:SF5">
    <property type="entry name" value="ABC TRANSPORTER ATP-BINDING PROTEIN NATA"/>
    <property type="match status" value="1"/>
</dbReference>
<dbReference type="PANTHER" id="PTHR42711">
    <property type="entry name" value="ABC TRANSPORTER ATP-BINDING PROTEIN"/>
    <property type="match status" value="1"/>
</dbReference>
<dbReference type="SUPFAM" id="SSF52540">
    <property type="entry name" value="P-loop containing nucleoside triphosphate hydrolases"/>
    <property type="match status" value="1"/>
</dbReference>
<dbReference type="InterPro" id="IPR027417">
    <property type="entry name" value="P-loop_NTPase"/>
</dbReference>
<dbReference type="OrthoDB" id="9805130at2"/>
<dbReference type="InterPro" id="IPR017871">
    <property type="entry name" value="ABC_transporter-like_CS"/>
</dbReference>
<evidence type="ECO:0000256" key="2">
    <source>
        <dbReference type="ARBA" id="ARBA00022448"/>
    </source>
</evidence>
<dbReference type="Proteomes" id="UP000184603">
    <property type="component" value="Unassembled WGS sequence"/>
</dbReference>
<dbReference type="SMART" id="SM00382">
    <property type="entry name" value="AAA"/>
    <property type="match status" value="1"/>
</dbReference>
<dbReference type="GO" id="GO:0005524">
    <property type="term" value="F:ATP binding"/>
    <property type="evidence" value="ECO:0007669"/>
    <property type="project" value="UniProtKB-KW"/>
</dbReference>
<keyword evidence="8" id="KW-1185">Reference proteome</keyword>
<dbReference type="InterPro" id="IPR003593">
    <property type="entry name" value="AAA+_ATPase"/>
</dbReference>
<dbReference type="GO" id="GO:0016887">
    <property type="term" value="F:ATP hydrolysis activity"/>
    <property type="evidence" value="ECO:0007669"/>
    <property type="project" value="InterPro"/>
</dbReference>
<keyword evidence="5 7" id="KW-0067">ATP-binding</keyword>
<keyword evidence="4" id="KW-0547">Nucleotide-binding</keyword>
<sequence>MPLTNQSLLEIQHLRRLFKDTVAVKDVSFSVAKGICFGLLGPNGAGKTTTIEIIEDIIPPTSGTVLYKGKPRSASFREEVGIQFQHTSLFDFLSVEETLLSFHKLFARPVDIEALIARCELGSLRKRRSTNLSGGQLQRLMLALALINNPELIFLDEPSTGLDPQSRRNLWNIVDNIKEEGKTIILTTHSMEEAQHLCDEIAIMDQGMIIAEGTPNELIRTYCRTSTLTLPVETLASRPIAAEIEWTPHEDRAVIHTDSIDRTIEQLTARNISLTGLSIHNPTLEDVFLHLTGRTLRD</sequence>
<feature type="domain" description="ABC transporter" evidence="6">
    <location>
        <begin position="9"/>
        <end position="231"/>
    </location>
</feature>